<keyword evidence="2" id="KW-0964">Secreted</keyword>
<dbReference type="PANTHER" id="PTHR38340">
    <property type="entry name" value="S-LAYER PROTEIN"/>
    <property type="match status" value="1"/>
</dbReference>
<comment type="caution">
    <text evidence="5">The sequence shown here is derived from an EMBL/GenBank/DDBJ whole genome shotgun (WGS) entry which is preliminary data.</text>
</comment>
<feature type="chain" id="PRO_5040945454" description="Calcium-binding protein" evidence="4">
    <location>
        <begin position="22"/>
        <end position="525"/>
    </location>
</feature>
<keyword evidence="4" id="KW-0732">Signal</keyword>
<evidence type="ECO:0000256" key="2">
    <source>
        <dbReference type="ARBA" id="ARBA00022525"/>
    </source>
</evidence>
<feature type="region of interest" description="Disordered" evidence="3">
    <location>
        <begin position="174"/>
        <end position="262"/>
    </location>
</feature>
<dbReference type="InterPro" id="IPR011049">
    <property type="entry name" value="Serralysin-like_metalloprot_C"/>
</dbReference>
<feature type="compositionally biased region" description="Polar residues" evidence="3">
    <location>
        <begin position="174"/>
        <end position="185"/>
    </location>
</feature>
<evidence type="ECO:0008006" key="7">
    <source>
        <dbReference type="Google" id="ProtNLM"/>
    </source>
</evidence>
<evidence type="ECO:0000256" key="3">
    <source>
        <dbReference type="SAM" id="MobiDB-lite"/>
    </source>
</evidence>
<dbReference type="RefSeq" id="WP_270027355.1">
    <property type="nucleotide sequence ID" value="NZ_JAPDDP010000044.1"/>
</dbReference>
<reference evidence="5" key="1">
    <citation type="submission" date="2022-10" db="EMBL/GenBank/DDBJ databases">
        <title>The WGS of Solirubrobacter phytolaccae KCTC 29190.</title>
        <authorList>
            <person name="Jiang Z."/>
        </authorList>
    </citation>
    <scope>NUCLEOTIDE SEQUENCE</scope>
    <source>
        <strain evidence="5">KCTC 29190</strain>
    </source>
</reference>
<dbReference type="EMBL" id="JAPDDP010000044">
    <property type="protein sequence ID" value="MDA0182971.1"/>
    <property type="molecule type" value="Genomic_DNA"/>
</dbReference>
<dbReference type="Gene3D" id="2.150.10.10">
    <property type="entry name" value="Serralysin-like metalloprotease, C-terminal"/>
    <property type="match status" value="4"/>
</dbReference>
<feature type="compositionally biased region" description="Gly residues" evidence="3">
    <location>
        <begin position="192"/>
        <end position="204"/>
    </location>
</feature>
<evidence type="ECO:0000313" key="5">
    <source>
        <dbReference type="EMBL" id="MDA0182971.1"/>
    </source>
</evidence>
<keyword evidence="6" id="KW-1185">Reference proteome</keyword>
<name>A0A9X3NBN4_9ACTN</name>
<evidence type="ECO:0000313" key="6">
    <source>
        <dbReference type="Proteomes" id="UP001147653"/>
    </source>
</evidence>
<organism evidence="5 6">
    <name type="scientific">Solirubrobacter phytolaccae</name>
    <dbReference type="NCBI Taxonomy" id="1404360"/>
    <lineage>
        <taxon>Bacteria</taxon>
        <taxon>Bacillati</taxon>
        <taxon>Actinomycetota</taxon>
        <taxon>Thermoleophilia</taxon>
        <taxon>Solirubrobacterales</taxon>
        <taxon>Solirubrobacteraceae</taxon>
        <taxon>Solirubrobacter</taxon>
    </lineage>
</organism>
<feature type="compositionally biased region" description="Basic and acidic residues" evidence="3">
    <location>
        <begin position="217"/>
        <end position="226"/>
    </location>
</feature>
<dbReference type="InterPro" id="IPR001343">
    <property type="entry name" value="Hemolysn_Ca-bd"/>
</dbReference>
<dbReference type="GO" id="GO:0005509">
    <property type="term" value="F:calcium ion binding"/>
    <property type="evidence" value="ECO:0007669"/>
    <property type="project" value="InterPro"/>
</dbReference>
<evidence type="ECO:0000256" key="4">
    <source>
        <dbReference type="SAM" id="SignalP"/>
    </source>
</evidence>
<dbReference type="SUPFAM" id="SSF51120">
    <property type="entry name" value="beta-Roll"/>
    <property type="match status" value="3"/>
</dbReference>
<feature type="region of interest" description="Disordered" evidence="3">
    <location>
        <begin position="469"/>
        <end position="490"/>
    </location>
</feature>
<feature type="signal peptide" evidence="4">
    <location>
        <begin position="1"/>
        <end position="21"/>
    </location>
</feature>
<protein>
    <recommendedName>
        <fullName evidence="7">Calcium-binding protein</fullName>
    </recommendedName>
</protein>
<dbReference type="PANTHER" id="PTHR38340:SF1">
    <property type="entry name" value="S-LAYER PROTEIN"/>
    <property type="match status" value="1"/>
</dbReference>
<proteinExistence type="predicted"/>
<dbReference type="AlphaFoldDB" id="A0A9X3NBN4"/>
<dbReference type="Proteomes" id="UP001147653">
    <property type="component" value="Unassembled WGS sequence"/>
</dbReference>
<gene>
    <name evidence="5" type="ORF">OJ997_21860</name>
</gene>
<dbReference type="GO" id="GO:0005576">
    <property type="term" value="C:extracellular region"/>
    <property type="evidence" value="ECO:0007669"/>
    <property type="project" value="UniProtKB-SubCell"/>
</dbReference>
<dbReference type="InterPro" id="IPR050557">
    <property type="entry name" value="RTX_toxin/Mannuronan_C5-epim"/>
</dbReference>
<dbReference type="PRINTS" id="PR00313">
    <property type="entry name" value="CABNDNGRPT"/>
</dbReference>
<comment type="subcellular location">
    <subcellularLocation>
        <location evidence="1">Secreted</location>
    </subcellularLocation>
</comment>
<dbReference type="Pfam" id="PF00353">
    <property type="entry name" value="HemolysinCabind"/>
    <property type="match status" value="3"/>
</dbReference>
<evidence type="ECO:0000256" key="1">
    <source>
        <dbReference type="ARBA" id="ARBA00004613"/>
    </source>
</evidence>
<accession>A0A9X3NBN4</accession>
<sequence>MIRKLFAVGAALLVLAAPAHAAKVVNRGGTLTYTGSAQAEKTWVNASGTTVRVTNAPKLRERGCRARRGGVVCTRVKRIVMDLRGGADEPVVSSARIPAVVSGGAGADLLTAGPGDIELRGGAGDDVLVGTDRTRFRGGPGIDVARLPAAGPTFADGRLEDDVEDVLIGAQRSTPSGAVSLTGSDGPNHLTTGGGDDTLVGGRGSDVLSSGDGNDTVDARDGEPDRVVCGPGTDTVLADPVDQVSDTCERPDGDPGPLPPPADSLVNRDGTVTYTFGSAPTPWNLRPSVHVDLTRTPGTVSVTPSSMQVPVSVDGCVVAEREYQCPGVRTAVVIGGPGDDRITSRIPATLSGGPGDDELGSFASGQIDGGPGDDQLYPYAGTTVVGGGGIDTVNLRRRELDPLSLSFDGRADDGLRGEGNNVLADVEDVETDPPYESHDYHPDAGPRTMLGTDAANVLRGSYGDDAITGGKGRDELYGAGGNDRFDARDGEPDRIVCGPGNDVARVDPIDLVSATCERVVVRART</sequence>